<keyword evidence="6" id="KW-0443">Lipid metabolism</keyword>
<dbReference type="InterPro" id="IPR002048">
    <property type="entry name" value="EF_hand_dom"/>
</dbReference>
<evidence type="ECO:0000256" key="4">
    <source>
        <dbReference type="ARBA" id="ARBA00022801"/>
    </source>
</evidence>
<dbReference type="GO" id="GO:0048015">
    <property type="term" value="P:phosphatidylinositol-mediated signaling"/>
    <property type="evidence" value="ECO:0007669"/>
    <property type="project" value="TreeGrafter"/>
</dbReference>
<evidence type="ECO:0000313" key="9">
    <source>
        <dbReference type="EMBL" id="VDI58331.1"/>
    </source>
</evidence>
<dbReference type="Pfam" id="PF09279">
    <property type="entry name" value="EF-hand_like"/>
    <property type="match status" value="1"/>
</dbReference>
<dbReference type="GO" id="GO:0005509">
    <property type="term" value="F:calcium ion binding"/>
    <property type="evidence" value="ECO:0007669"/>
    <property type="project" value="InterPro"/>
</dbReference>
<dbReference type="PANTHER" id="PTHR10336">
    <property type="entry name" value="PHOSPHOINOSITIDE-SPECIFIC PHOSPHOLIPASE C FAMILY PROTEIN"/>
    <property type="match status" value="1"/>
</dbReference>
<proteinExistence type="predicted"/>
<reference evidence="9" key="1">
    <citation type="submission" date="2018-11" db="EMBL/GenBank/DDBJ databases">
        <authorList>
            <person name="Alioto T."/>
            <person name="Alioto T."/>
        </authorList>
    </citation>
    <scope>NUCLEOTIDE SEQUENCE</scope>
</reference>
<dbReference type="InterPro" id="IPR011992">
    <property type="entry name" value="EF-hand-dom_pair"/>
</dbReference>
<comment type="caution">
    <text evidence="9">The sequence shown here is derived from an EMBL/GenBank/DDBJ whole genome shotgun (WGS) entry which is preliminary data.</text>
</comment>
<dbReference type="InterPro" id="IPR015359">
    <property type="entry name" value="PLC_EF-hand-like"/>
</dbReference>
<dbReference type="GO" id="GO:0051209">
    <property type="term" value="P:release of sequestered calcium ion into cytosol"/>
    <property type="evidence" value="ECO:0007669"/>
    <property type="project" value="TreeGrafter"/>
</dbReference>
<dbReference type="EMBL" id="UYJE01007829">
    <property type="protein sequence ID" value="VDI58331.1"/>
    <property type="molecule type" value="Genomic_DNA"/>
</dbReference>
<evidence type="ECO:0000256" key="3">
    <source>
        <dbReference type="ARBA" id="ARBA00022490"/>
    </source>
</evidence>
<organism evidence="9 10">
    <name type="scientific">Mytilus galloprovincialis</name>
    <name type="common">Mediterranean mussel</name>
    <dbReference type="NCBI Taxonomy" id="29158"/>
    <lineage>
        <taxon>Eukaryota</taxon>
        <taxon>Metazoa</taxon>
        <taxon>Spiralia</taxon>
        <taxon>Lophotrochozoa</taxon>
        <taxon>Mollusca</taxon>
        <taxon>Bivalvia</taxon>
        <taxon>Autobranchia</taxon>
        <taxon>Pteriomorphia</taxon>
        <taxon>Mytilida</taxon>
        <taxon>Mytiloidea</taxon>
        <taxon>Mytilidae</taxon>
        <taxon>Mytilinae</taxon>
        <taxon>Mytilus</taxon>
    </lineage>
</organism>
<comment type="subcellular location">
    <subcellularLocation>
        <location evidence="1">Cytoplasm</location>
    </subcellularLocation>
</comment>
<evidence type="ECO:0000256" key="2">
    <source>
        <dbReference type="ARBA" id="ARBA00012368"/>
    </source>
</evidence>
<keyword evidence="10" id="KW-1185">Reference proteome</keyword>
<sequence length="144" mass="17031">MMADKNNDERLDFEEVLKLLKQLNADMDKKYVHELFDKADTNKGIGERSTLDSEEFVHFYHSVTERIEIEEIFLKYDGGKGYFSADDLQRFMKEQQKENVSEDQAKEYIAAYEPQKNMQLEDQMSLIGKKSHLTLYLKTCLRMN</sequence>
<dbReference type="Gene3D" id="1.10.238.10">
    <property type="entry name" value="EF-hand"/>
    <property type="match status" value="2"/>
</dbReference>
<feature type="domain" description="EF-hand" evidence="8">
    <location>
        <begin position="1"/>
        <end position="26"/>
    </location>
</feature>
<name>A0A8B6G428_MYTGA</name>
<evidence type="ECO:0000256" key="1">
    <source>
        <dbReference type="ARBA" id="ARBA00004496"/>
    </source>
</evidence>
<keyword evidence="5" id="KW-0442">Lipid degradation</keyword>
<evidence type="ECO:0000313" key="10">
    <source>
        <dbReference type="Proteomes" id="UP000596742"/>
    </source>
</evidence>
<accession>A0A8B6G428</accession>
<keyword evidence="4" id="KW-0378">Hydrolase</keyword>
<dbReference type="PANTHER" id="PTHR10336:SF36">
    <property type="entry name" value="1-PHOSPHATIDYLINOSITOL 4,5-BISPHOSPHATE PHOSPHODIESTERASE BETA-4"/>
    <property type="match status" value="1"/>
</dbReference>
<dbReference type="GO" id="GO:0016042">
    <property type="term" value="P:lipid catabolic process"/>
    <property type="evidence" value="ECO:0007669"/>
    <property type="project" value="UniProtKB-KW"/>
</dbReference>
<dbReference type="GO" id="GO:0005737">
    <property type="term" value="C:cytoplasm"/>
    <property type="evidence" value="ECO:0007669"/>
    <property type="project" value="UniProtKB-SubCell"/>
</dbReference>
<dbReference type="SUPFAM" id="SSF47473">
    <property type="entry name" value="EF-hand"/>
    <property type="match status" value="1"/>
</dbReference>
<dbReference type="FunFam" id="1.10.238.10:FF:000005">
    <property type="entry name" value="Phosphoinositide phospholipase C"/>
    <property type="match status" value="1"/>
</dbReference>
<dbReference type="InterPro" id="IPR001192">
    <property type="entry name" value="PI-PLC_fam"/>
</dbReference>
<dbReference type="GO" id="GO:0004435">
    <property type="term" value="F:phosphatidylinositol-4,5-bisphosphate phospholipase C activity"/>
    <property type="evidence" value="ECO:0007669"/>
    <property type="project" value="UniProtKB-EC"/>
</dbReference>
<dbReference type="Proteomes" id="UP000596742">
    <property type="component" value="Unassembled WGS sequence"/>
</dbReference>
<dbReference type="OrthoDB" id="269822at2759"/>
<gene>
    <name evidence="9" type="ORF">MGAL_10B080152</name>
</gene>
<evidence type="ECO:0000256" key="5">
    <source>
        <dbReference type="ARBA" id="ARBA00022963"/>
    </source>
</evidence>
<dbReference type="PROSITE" id="PS50222">
    <property type="entry name" value="EF_HAND_2"/>
    <property type="match status" value="1"/>
</dbReference>
<keyword evidence="7" id="KW-0807">Transducer</keyword>
<evidence type="ECO:0000259" key="8">
    <source>
        <dbReference type="PROSITE" id="PS50222"/>
    </source>
</evidence>
<keyword evidence="3" id="KW-0963">Cytoplasm</keyword>
<dbReference type="AlphaFoldDB" id="A0A8B6G428"/>
<evidence type="ECO:0000256" key="7">
    <source>
        <dbReference type="ARBA" id="ARBA00023224"/>
    </source>
</evidence>
<evidence type="ECO:0000256" key="6">
    <source>
        <dbReference type="ARBA" id="ARBA00023098"/>
    </source>
</evidence>
<dbReference type="EC" id="3.1.4.11" evidence="2"/>
<protein>
    <recommendedName>
        <fullName evidence="2">phosphoinositide phospholipase C</fullName>
        <ecNumber evidence="2">3.1.4.11</ecNumber>
    </recommendedName>
</protein>